<reference evidence="1 2" key="1">
    <citation type="submission" date="2022-06" db="EMBL/GenBank/DDBJ databases">
        <title>Runella sp. S5 genome sequencing.</title>
        <authorList>
            <person name="Park S."/>
        </authorList>
    </citation>
    <scope>NUCLEOTIDE SEQUENCE [LARGE SCALE GENOMIC DNA]</scope>
    <source>
        <strain evidence="1 2">S5</strain>
    </source>
</reference>
<proteinExistence type="predicted"/>
<dbReference type="RefSeq" id="WP_253533292.1">
    <property type="nucleotide sequence ID" value="NZ_JAMZEL010000024.1"/>
</dbReference>
<evidence type="ECO:0000313" key="2">
    <source>
        <dbReference type="Proteomes" id="UP001204772"/>
    </source>
</evidence>
<comment type="caution">
    <text evidence="1">The sequence shown here is derived from an EMBL/GenBank/DDBJ whole genome shotgun (WGS) entry which is preliminary data.</text>
</comment>
<organism evidence="1 2">
    <name type="scientific">Runella salmonicolor</name>
    <dbReference type="NCBI Taxonomy" id="2950278"/>
    <lineage>
        <taxon>Bacteria</taxon>
        <taxon>Pseudomonadati</taxon>
        <taxon>Bacteroidota</taxon>
        <taxon>Cytophagia</taxon>
        <taxon>Cytophagales</taxon>
        <taxon>Spirosomataceae</taxon>
        <taxon>Runella</taxon>
    </lineage>
</organism>
<sequence>MTDYKPTVRDPYTQQVSLKIGASLERFFTELAQQTGVHVNIIYRDALTHFSQQLNAAERINQQEVIRGQDKKIVHLEEELRSLRLSAYPVQMAVKPPSEAPISKKYGDDEAFPPQEKPFDAPLKTSEESVAHMLEAFGNLNVVRGIREVARLVEEGNIDFERSTIVEHFNGFCPDLKSKRVQEAMECVATHVENGTVKYEAKHILSLFLTFMPQP</sequence>
<dbReference type="Proteomes" id="UP001204772">
    <property type="component" value="Unassembled WGS sequence"/>
</dbReference>
<gene>
    <name evidence="1" type="ORF">NCI00_28585</name>
</gene>
<accession>A0ABT1G0E6</accession>
<keyword evidence="2" id="KW-1185">Reference proteome</keyword>
<dbReference type="EMBL" id="JAMZEL010000024">
    <property type="protein sequence ID" value="MCP1386433.1"/>
    <property type="molecule type" value="Genomic_DNA"/>
</dbReference>
<protein>
    <submittedName>
        <fullName evidence="1">Uncharacterized protein</fullName>
    </submittedName>
</protein>
<evidence type="ECO:0000313" key="1">
    <source>
        <dbReference type="EMBL" id="MCP1386433.1"/>
    </source>
</evidence>
<name>A0ABT1G0E6_9BACT</name>